<protein>
    <recommendedName>
        <fullName evidence="2">ATP-grasp domain-containing protein</fullName>
    </recommendedName>
</protein>
<dbReference type="PROSITE" id="PS50975">
    <property type="entry name" value="ATP_GRASP"/>
    <property type="match status" value="1"/>
</dbReference>
<dbReference type="SUPFAM" id="SSF56059">
    <property type="entry name" value="Glutathione synthetase ATP-binding domain-like"/>
    <property type="match status" value="1"/>
</dbReference>
<dbReference type="GO" id="GO:0046872">
    <property type="term" value="F:metal ion binding"/>
    <property type="evidence" value="ECO:0007669"/>
    <property type="project" value="InterPro"/>
</dbReference>
<evidence type="ECO:0000313" key="4">
    <source>
        <dbReference type="Proteomes" id="UP000005801"/>
    </source>
</evidence>
<dbReference type="InterPro" id="IPR007402">
    <property type="entry name" value="DUF455"/>
</dbReference>
<evidence type="ECO:0000256" key="1">
    <source>
        <dbReference type="PROSITE-ProRule" id="PRU00409"/>
    </source>
</evidence>
<organism evidence="3 4">
    <name type="scientific">Plesiocystis pacifica SIR-1</name>
    <dbReference type="NCBI Taxonomy" id="391625"/>
    <lineage>
        <taxon>Bacteria</taxon>
        <taxon>Pseudomonadati</taxon>
        <taxon>Myxococcota</taxon>
        <taxon>Polyangia</taxon>
        <taxon>Nannocystales</taxon>
        <taxon>Nannocystaceae</taxon>
        <taxon>Plesiocystis</taxon>
    </lineage>
</organism>
<keyword evidence="1" id="KW-0067">ATP-binding</keyword>
<dbReference type="PANTHER" id="PTHR42782">
    <property type="entry name" value="SI:CH73-314G15.3"/>
    <property type="match status" value="1"/>
</dbReference>
<dbReference type="RefSeq" id="WP_006976351.1">
    <property type="nucleotide sequence ID" value="NZ_ABCS01000128.1"/>
</dbReference>
<dbReference type="STRING" id="391625.PPSIR1_03103"/>
<dbReference type="GO" id="GO:0005524">
    <property type="term" value="F:ATP binding"/>
    <property type="evidence" value="ECO:0007669"/>
    <property type="project" value="UniProtKB-UniRule"/>
</dbReference>
<dbReference type="CDD" id="cd00657">
    <property type="entry name" value="Ferritin_like"/>
    <property type="match status" value="1"/>
</dbReference>
<keyword evidence="1" id="KW-0547">Nucleotide-binding</keyword>
<dbReference type="eggNOG" id="COG2833">
    <property type="taxonomic scope" value="Bacteria"/>
</dbReference>
<accession>A6GI15</accession>
<dbReference type="eggNOG" id="COG0026">
    <property type="taxonomic scope" value="Bacteria"/>
</dbReference>
<proteinExistence type="predicted"/>
<evidence type="ECO:0000313" key="3">
    <source>
        <dbReference type="EMBL" id="EDM74478.1"/>
    </source>
</evidence>
<gene>
    <name evidence="3" type="ORF">PPSIR1_03103</name>
</gene>
<evidence type="ECO:0000259" key="2">
    <source>
        <dbReference type="PROSITE" id="PS50975"/>
    </source>
</evidence>
<dbReference type="EMBL" id="ABCS01000128">
    <property type="protein sequence ID" value="EDM74478.1"/>
    <property type="molecule type" value="Genomic_DNA"/>
</dbReference>
<comment type="caution">
    <text evidence="3">The sequence shown here is derived from an EMBL/GenBank/DDBJ whole genome shotgun (WGS) entry which is preliminary data.</text>
</comment>
<dbReference type="SUPFAM" id="SSF47240">
    <property type="entry name" value="Ferritin-like"/>
    <property type="match status" value="1"/>
</dbReference>
<sequence>MAGPLELRDFAERLLHGPALADKLFDPGPLPLADARRGPALRGRVDPGRAPALAIQPRAEPFAKDAALADAGARGRALHFFANHELLAIELMALALLRFPDAPPAFRRGLAATIRDEQRHLGLYLERMAELGARLGDAPLGGFFWRTVAELDSPAAFVAHMSLTFEQANLDHAAHYAALFEGLGDGRSAALMATIYADEIRHVGFGLRWFERWVEGPERELIARHRDALVAPVSLRRAKGRGFDAEGRRRAGLSEAYVAAMANLPHHRGRRPVVHLFDPNAEHELSQGPRGGHTAPPQVLARTRDLEALALFYAAPDDVVLVRRRPSEAFLTALREAGVALPELLEVPELDGDAGALAARFERSASRPPLDAIERVQPWAWSPRMRARLRALRAQARLDTAPSDDASRELLSKALGVGLLETVLREFEGDVTFADRLSPLDSVGRVARSLDEALEAIARFRALGHAVVACKAKHGTAGRGIRRVLPGGPEPAELGWLRNTLARQGLVVVEPWLDRVADLSLRLIIPEPGRARIEGVGRVLVDARGQYLGAVLGRPTTGLDSGLARFLHGDGDDPRWLEAVWRCTAERLAERLAPSGYVGPVGVDAILHRDLRGQLRLRPVVEVNARVHMGHVAVHLQRLLARGAVGLWRIVPKARLPASLPAVELAHGPGGKLGVRAGVLPTNDPDQAEVVVGLLAVAGKLEDAAALLARD</sequence>
<reference evidence="3 4" key="1">
    <citation type="submission" date="2007-06" db="EMBL/GenBank/DDBJ databases">
        <authorList>
            <person name="Shimkets L."/>
            <person name="Ferriera S."/>
            <person name="Johnson J."/>
            <person name="Kravitz S."/>
            <person name="Beeson K."/>
            <person name="Sutton G."/>
            <person name="Rogers Y.-H."/>
            <person name="Friedman R."/>
            <person name="Frazier M."/>
            <person name="Venter J.C."/>
        </authorList>
    </citation>
    <scope>NUCLEOTIDE SEQUENCE [LARGE SCALE GENOMIC DNA]</scope>
    <source>
        <strain evidence="3 4">SIR-1</strain>
    </source>
</reference>
<dbReference type="Proteomes" id="UP000005801">
    <property type="component" value="Unassembled WGS sequence"/>
</dbReference>
<keyword evidence="4" id="KW-1185">Reference proteome</keyword>
<dbReference type="InterPro" id="IPR011761">
    <property type="entry name" value="ATP-grasp"/>
</dbReference>
<dbReference type="PANTHER" id="PTHR42782:SF2">
    <property type="entry name" value="3-OXOACYL-[ACYL-CARRIER-PROTEIN] SYNTHASE-LIKE PROTEIN"/>
    <property type="match status" value="1"/>
</dbReference>
<name>A6GI15_9BACT</name>
<dbReference type="InterPro" id="IPR009078">
    <property type="entry name" value="Ferritin-like_SF"/>
</dbReference>
<dbReference type="Pfam" id="PF04305">
    <property type="entry name" value="DUF455"/>
    <property type="match status" value="1"/>
</dbReference>
<dbReference type="AlphaFoldDB" id="A6GI15"/>
<feature type="domain" description="ATP-grasp" evidence="2">
    <location>
        <begin position="431"/>
        <end position="656"/>
    </location>
</feature>